<keyword evidence="5 13" id="KW-0812">Transmembrane</keyword>
<dbReference type="RefSeq" id="WP_261519510.1">
    <property type="nucleotide sequence ID" value="NZ_JAODNW010000004.1"/>
</dbReference>
<protein>
    <submittedName>
        <fullName evidence="14">TraB/GumN family protein</fullName>
    </submittedName>
</protein>
<evidence type="ECO:0000256" key="4">
    <source>
        <dbReference type="ARBA" id="ARBA00022670"/>
    </source>
</evidence>
<feature type="transmembrane region" description="Helical" evidence="13">
    <location>
        <begin position="12"/>
        <end position="37"/>
    </location>
</feature>
<evidence type="ECO:0000256" key="7">
    <source>
        <dbReference type="ARBA" id="ARBA00022729"/>
    </source>
</evidence>
<comment type="caution">
    <text evidence="14">The sequence shown here is derived from an EMBL/GenBank/DDBJ whole genome shotgun (WGS) entry which is preliminary data.</text>
</comment>
<dbReference type="PANTHER" id="PTHR31120:SF6">
    <property type="entry name" value="METALLOPROTEASE TIKI HOMOLOG"/>
    <property type="match status" value="1"/>
</dbReference>
<evidence type="ECO:0000256" key="12">
    <source>
        <dbReference type="ARBA" id="ARBA00023180"/>
    </source>
</evidence>
<organism evidence="14 15">
    <name type="scientific">Chelativorans intermedius</name>
    <dbReference type="NCBI Taxonomy" id="515947"/>
    <lineage>
        <taxon>Bacteria</taxon>
        <taxon>Pseudomonadati</taxon>
        <taxon>Pseudomonadota</taxon>
        <taxon>Alphaproteobacteria</taxon>
        <taxon>Hyphomicrobiales</taxon>
        <taxon>Phyllobacteriaceae</taxon>
        <taxon>Chelativorans</taxon>
    </lineage>
</organism>
<keyword evidence="12" id="KW-0325">Glycoprotein</keyword>
<evidence type="ECO:0000256" key="13">
    <source>
        <dbReference type="SAM" id="Phobius"/>
    </source>
</evidence>
<keyword evidence="4" id="KW-0645">Protease</keyword>
<dbReference type="InterPro" id="IPR002816">
    <property type="entry name" value="TraB/PrgY/GumN_fam"/>
</dbReference>
<keyword evidence="7" id="KW-0732">Signal</keyword>
<name>A0ABV6DB44_9HYPH</name>
<comment type="cofactor">
    <cofactor evidence="2">
        <name>Co(2+)</name>
        <dbReference type="ChEBI" id="CHEBI:48828"/>
    </cofactor>
</comment>
<evidence type="ECO:0000256" key="3">
    <source>
        <dbReference type="ARBA" id="ARBA00004479"/>
    </source>
</evidence>
<comment type="cofactor">
    <cofactor evidence="1">
        <name>Mn(2+)</name>
        <dbReference type="ChEBI" id="CHEBI:29035"/>
    </cofactor>
</comment>
<reference evidence="14 15" key="1">
    <citation type="submission" date="2024-09" db="EMBL/GenBank/DDBJ databases">
        <authorList>
            <person name="Sun Q."/>
            <person name="Mori K."/>
        </authorList>
    </citation>
    <scope>NUCLEOTIDE SEQUENCE [LARGE SCALE GENOMIC DNA]</scope>
    <source>
        <strain evidence="14 15">CCM 8543</strain>
    </source>
</reference>
<sequence>MKHAHAIADRLAAFALRLVAGVNLLFVLLFVASLAVLGGRARAEEGTCRGSDLVEALVERDPGRLRAIRETAARTANGKGLLWRIEAGEGVAPSFLFGTMHVTDPRVHTLSPAAEAAFEAAATVAIETTDMLDGKAMMAAMAERPDLVMFPPGEALTDHLTAQQREALRSALKQRGVPLQSVVRMRPWMLLSLFAQPACELTRQQVGAPVLDQMLGRRAQAAGKRLVGLESAAEQFAAMASLPIETHVQGILSVAALGEERVGDMTETMIGLYLAGETAMILPVVESLAPRAGGHAAGYAAFEEKLVNARNEVMVERALPLIEEGGAFIAVGALHLPGEAGLVSLLRARGYTVSRAD</sequence>
<evidence type="ECO:0000256" key="5">
    <source>
        <dbReference type="ARBA" id="ARBA00022692"/>
    </source>
</evidence>
<comment type="subcellular location">
    <subcellularLocation>
        <location evidence="3">Membrane</location>
        <topology evidence="3">Single-pass type I membrane protein</topology>
    </subcellularLocation>
</comment>
<keyword evidence="8" id="KW-0378">Hydrolase</keyword>
<accession>A0ABV6DB44</accession>
<gene>
    <name evidence="14" type="ORF">ACFFJ2_15660</name>
</gene>
<evidence type="ECO:0000256" key="2">
    <source>
        <dbReference type="ARBA" id="ARBA00001941"/>
    </source>
</evidence>
<proteinExistence type="predicted"/>
<evidence type="ECO:0000256" key="6">
    <source>
        <dbReference type="ARBA" id="ARBA00022723"/>
    </source>
</evidence>
<keyword evidence="10" id="KW-0482">Metalloprotease</keyword>
<evidence type="ECO:0000256" key="11">
    <source>
        <dbReference type="ARBA" id="ARBA00023136"/>
    </source>
</evidence>
<evidence type="ECO:0000256" key="8">
    <source>
        <dbReference type="ARBA" id="ARBA00022801"/>
    </source>
</evidence>
<evidence type="ECO:0000256" key="1">
    <source>
        <dbReference type="ARBA" id="ARBA00001936"/>
    </source>
</evidence>
<keyword evidence="11 13" id="KW-0472">Membrane</keyword>
<evidence type="ECO:0000256" key="9">
    <source>
        <dbReference type="ARBA" id="ARBA00022989"/>
    </source>
</evidence>
<keyword evidence="6" id="KW-0479">Metal-binding</keyword>
<dbReference type="CDD" id="cd14789">
    <property type="entry name" value="Tiki"/>
    <property type="match status" value="1"/>
</dbReference>
<dbReference type="EMBL" id="JBHLXD010000030">
    <property type="protein sequence ID" value="MFC0209839.1"/>
    <property type="molecule type" value="Genomic_DNA"/>
</dbReference>
<dbReference type="InterPro" id="IPR040230">
    <property type="entry name" value="TIKI1/2-like"/>
</dbReference>
<evidence type="ECO:0000313" key="14">
    <source>
        <dbReference type="EMBL" id="MFC0209839.1"/>
    </source>
</evidence>
<dbReference type="Pfam" id="PF01963">
    <property type="entry name" value="TraB_PrgY_gumN"/>
    <property type="match status" value="1"/>
</dbReference>
<keyword evidence="9 13" id="KW-1133">Transmembrane helix</keyword>
<keyword evidence="15" id="KW-1185">Reference proteome</keyword>
<evidence type="ECO:0000256" key="10">
    <source>
        <dbReference type="ARBA" id="ARBA00023049"/>
    </source>
</evidence>
<evidence type="ECO:0000313" key="15">
    <source>
        <dbReference type="Proteomes" id="UP001589755"/>
    </source>
</evidence>
<dbReference type="PANTHER" id="PTHR31120">
    <property type="entry name" value="METALLOPROTEASE TIKI"/>
    <property type="match status" value="1"/>
</dbReference>
<dbReference type="Proteomes" id="UP001589755">
    <property type="component" value="Unassembled WGS sequence"/>
</dbReference>